<dbReference type="eggNOG" id="COG1249">
    <property type="taxonomic scope" value="Bacteria"/>
</dbReference>
<feature type="binding site" evidence="14">
    <location>
        <position position="309"/>
    </location>
    <ligand>
        <name>FAD</name>
        <dbReference type="ChEBI" id="CHEBI:57692"/>
    </ligand>
</feature>
<evidence type="ECO:0000256" key="14">
    <source>
        <dbReference type="PIRSR" id="PIRSR000350-3"/>
    </source>
</evidence>
<comment type="catalytic activity">
    <reaction evidence="12 16">
        <text>N(6)-[(R)-dihydrolipoyl]-L-lysyl-[protein] + NAD(+) = N(6)-[(R)-lipoyl]-L-lysyl-[protein] + NADH + H(+)</text>
        <dbReference type="Rhea" id="RHEA:15045"/>
        <dbReference type="Rhea" id="RHEA-COMP:10474"/>
        <dbReference type="Rhea" id="RHEA-COMP:10475"/>
        <dbReference type="ChEBI" id="CHEBI:15378"/>
        <dbReference type="ChEBI" id="CHEBI:57540"/>
        <dbReference type="ChEBI" id="CHEBI:57945"/>
        <dbReference type="ChEBI" id="CHEBI:83099"/>
        <dbReference type="ChEBI" id="CHEBI:83100"/>
        <dbReference type="EC" id="1.8.1.4"/>
    </reaction>
</comment>
<dbReference type="Proteomes" id="UP000006890">
    <property type="component" value="Chromosome"/>
</dbReference>
<proteinExistence type="inferred from homology"/>
<evidence type="ECO:0000256" key="2">
    <source>
        <dbReference type="ARBA" id="ARBA00007532"/>
    </source>
</evidence>
<feature type="active site" description="Proton acceptor" evidence="13">
    <location>
        <position position="442"/>
    </location>
</feature>
<comment type="similarity">
    <text evidence="2 16">Belongs to the class-I pyridine nucleotide-disulfide oxidoreductase family.</text>
</comment>
<dbReference type="GO" id="GO:0006103">
    <property type="term" value="P:2-oxoglutarate metabolic process"/>
    <property type="evidence" value="ECO:0007669"/>
    <property type="project" value="TreeGrafter"/>
</dbReference>
<dbReference type="InterPro" id="IPR012999">
    <property type="entry name" value="Pyr_OxRdtase_I_AS"/>
</dbReference>
<evidence type="ECO:0000256" key="13">
    <source>
        <dbReference type="PIRSR" id="PIRSR000350-2"/>
    </source>
</evidence>
<dbReference type="FunFam" id="3.30.390.30:FF:000001">
    <property type="entry name" value="Dihydrolipoyl dehydrogenase"/>
    <property type="match status" value="1"/>
</dbReference>
<keyword evidence="8 16" id="KW-0560">Oxidoreductase</keyword>
<evidence type="ECO:0000259" key="17">
    <source>
        <dbReference type="Pfam" id="PF02852"/>
    </source>
</evidence>
<dbReference type="EMBL" id="CP002219">
    <property type="protein sequence ID" value="ADQ07676.1"/>
    <property type="molecule type" value="Genomic_DNA"/>
</dbReference>
<evidence type="ECO:0000256" key="9">
    <source>
        <dbReference type="ARBA" id="ARBA00023027"/>
    </source>
</evidence>
<dbReference type="GO" id="GO:0050660">
    <property type="term" value="F:flavin adenine dinucleotide binding"/>
    <property type="evidence" value="ECO:0007669"/>
    <property type="project" value="InterPro"/>
</dbReference>
<protein>
    <recommendedName>
        <fullName evidence="4 16">Dihydrolipoyl dehydrogenase</fullName>
        <ecNumber evidence="3 16">1.8.1.4</ecNumber>
    </recommendedName>
</protein>
<dbReference type="Pfam" id="PF02852">
    <property type="entry name" value="Pyr_redox_dim"/>
    <property type="match status" value="1"/>
</dbReference>
<dbReference type="KEGG" id="chd:Calhy_1966"/>
<keyword evidence="14" id="KW-0547">Nucleotide-binding</keyword>
<dbReference type="PANTHER" id="PTHR22912">
    <property type="entry name" value="DISULFIDE OXIDOREDUCTASE"/>
    <property type="match status" value="1"/>
</dbReference>
<evidence type="ECO:0000256" key="10">
    <source>
        <dbReference type="ARBA" id="ARBA00023157"/>
    </source>
</evidence>
<keyword evidence="10" id="KW-1015">Disulfide bond</keyword>
<dbReference type="SUPFAM" id="SSF51905">
    <property type="entry name" value="FAD/NAD(P)-binding domain"/>
    <property type="match status" value="1"/>
</dbReference>
<dbReference type="HOGENOM" id="CLU_016755_0_2_9"/>
<dbReference type="GO" id="GO:0005737">
    <property type="term" value="C:cytoplasm"/>
    <property type="evidence" value="ECO:0007669"/>
    <property type="project" value="UniProtKB-SubCell"/>
</dbReference>
<dbReference type="PROSITE" id="PS00076">
    <property type="entry name" value="PYRIDINE_REDOX_1"/>
    <property type="match status" value="1"/>
</dbReference>
<dbReference type="SUPFAM" id="SSF55424">
    <property type="entry name" value="FAD/NAD-linked reductases, dimerisation (C-terminal) domain"/>
    <property type="match status" value="1"/>
</dbReference>
<feature type="binding site" evidence="14">
    <location>
        <begin position="315"/>
        <end position="318"/>
    </location>
    <ligand>
        <name>FAD</name>
        <dbReference type="ChEBI" id="CHEBI:57692"/>
    </ligand>
</feature>
<dbReference type="STRING" id="632292.Calhy_1966"/>
<dbReference type="InterPro" id="IPR016156">
    <property type="entry name" value="FAD/NAD-linked_Rdtase_dimer_sf"/>
</dbReference>
<keyword evidence="11 16" id="KW-0676">Redox-active center</keyword>
<keyword evidence="9 14" id="KW-0520">NAD</keyword>
<dbReference type="PIRSF" id="PIRSF000350">
    <property type="entry name" value="Mercury_reductase_MerA"/>
    <property type="match status" value="1"/>
</dbReference>
<comment type="subcellular location">
    <subcellularLocation>
        <location evidence="1">Cytoplasm</location>
    </subcellularLocation>
</comment>
<dbReference type="Gene3D" id="3.50.50.60">
    <property type="entry name" value="FAD/NAD(P)-binding domain"/>
    <property type="match status" value="2"/>
</dbReference>
<dbReference type="InterPro" id="IPR036188">
    <property type="entry name" value="FAD/NAD-bd_sf"/>
</dbReference>
<evidence type="ECO:0000256" key="3">
    <source>
        <dbReference type="ARBA" id="ARBA00012608"/>
    </source>
</evidence>
<reference key="1">
    <citation type="submission" date="2010-09" db="EMBL/GenBank/DDBJ databases">
        <title>Complete sequence of Caldicellulosiruptor hydrothermalis 108.</title>
        <authorList>
            <consortium name="US DOE Joint Genome Institute"/>
            <person name="Lucas S."/>
            <person name="Copeland A."/>
            <person name="Lapidus A."/>
            <person name="Cheng J.-F."/>
            <person name="Bruce D."/>
            <person name="Goodwin L."/>
            <person name="Pitluck S."/>
            <person name="Davenport K."/>
            <person name="Detter J.C."/>
            <person name="Han C."/>
            <person name="Tapia R."/>
            <person name="Land M."/>
            <person name="Hauser L."/>
            <person name="Chang Y.-J."/>
            <person name="Jeffries C."/>
            <person name="Kyrpides N."/>
            <person name="Ivanova N."/>
            <person name="Mikhailova N."/>
            <person name="Blumer-Schuette S.E."/>
            <person name="Kelly R.M."/>
            <person name="Woyke T."/>
        </authorList>
    </citation>
    <scope>NUCLEOTIDE SEQUENCE</scope>
    <source>
        <strain>108</strain>
    </source>
</reference>
<evidence type="ECO:0000256" key="7">
    <source>
        <dbReference type="ARBA" id="ARBA00022827"/>
    </source>
</evidence>
<dbReference type="EC" id="1.8.1.4" evidence="3 16"/>
<feature type="binding site" evidence="14">
    <location>
        <position position="51"/>
    </location>
    <ligand>
        <name>FAD</name>
        <dbReference type="ChEBI" id="CHEBI:57692"/>
    </ligand>
</feature>
<accession>E4QDY5</accession>
<evidence type="ECO:0000256" key="1">
    <source>
        <dbReference type="ARBA" id="ARBA00004496"/>
    </source>
</evidence>
<evidence type="ECO:0000313" key="20">
    <source>
        <dbReference type="Proteomes" id="UP000006890"/>
    </source>
</evidence>
<feature type="binding site" evidence="14">
    <location>
        <begin position="142"/>
        <end position="144"/>
    </location>
    <ligand>
        <name>FAD</name>
        <dbReference type="ChEBI" id="CHEBI:57692"/>
    </ligand>
</feature>
<keyword evidence="7 14" id="KW-0274">FAD</keyword>
<feature type="binding site" evidence="14">
    <location>
        <position position="269"/>
    </location>
    <ligand>
        <name>NAD(+)</name>
        <dbReference type="ChEBI" id="CHEBI:57540"/>
    </ligand>
</feature>
<evidence type="ECO:0000256" key="4">
    <source>
        <dbReference type="ARBA" id="ARBA00016961"/>
    </source>
</evidence>
<evidence type="ECO:0000256" key="8">
    <source>
        <dbReference type="ARBA" id="ARBA00023002"/>
    </source>
</evidence>
<dbReference type="InterPro" id="IPR001100">
    <property type="entry name" value="Pyr_nuc-diS_OxRdtase"/>
</dbReference>
<feature type="binding site" evidence="14">
    <location>
        <begin position="183"/>
        <end position="190"/>
    </location>
    <ligand>
        <name>NAD(+)</name>
        <dbReference type="ChEBI" id="CHEBI:57540"/>
    </ligand>
</feature>
<dbReference type="InterPro" id="IPR006258">
    <property type="entry name" value="Lipoamide_DH"/>
</dbReference>
<feature type="domain" description="Pyridine nucleotide-disulphide oxidoreductase dimerisation" evidence="17">
    <location>
        <begin position="343"/>
        <end position="451"/>
    </location>
</feature>
<dbReference type="Gene3D" id="3.30.390.30">
    <property type="match status" value="1"/>
</dbReference>
<evidence type="ECO:0000256" key="5">
    <source>
        <dbReference type="ARBA" id="ARBA00022490"/>
    </source>
</evidence>
<comment type="cofactor">
    <cofactor evidence="14 16">
        <name>FAD</name>
        <dbReference type="ChEBI" id="CHEBI:57692"/>
    </cofactor>
    <text evidence="14 16">Binds 1 FAD per subunit.</text>
</comment>
<feature type="domain" description="FAD/NAD(P)-binding" evidence="18">
    <location>
        <begin position="5"/>
        <end position="324"/>
    </location>
</feature>
<reference evidence="19 20" key="2">
    <citation type="journal article" date="2011" name="J. Bacteriol.">
        <title>Complete genome sequences for the anaerobic, extremely thermophilic plant biomass-degrading bacteria Caldicellulosiruptor hydrothermalis, Caldicellulosiruptor kristjanssonii, Caldicellulosiruptor kronotskyensis, Caldicellulosiruptor owensenis, and Caldicellulosiruptor lactoaceticus.</title>
        <authorList>
            <person name="Blumer-Schuette S.E."/>
            <person name="Ozdemir I."/>
            <person name="Mistry D."/>
            <person name="Lucas S."/>
            <person name="Lapidus A."/>
            <person name="Cheng J.F."/>
            <person name="Goodwin L.A."/>
            <person name="Pitluck S."/>
            <person name="Land M.L."/>
            <person name="Hauser L.J."/>
            <person name="Woyke T."/>
            <person name="Mikhailova N."/>
            <person name="Pati A."/>
            <person name="Kyrpides N.C."/>
            <person name="Ivanova N."/>
            <person name="Detter J.C."/>
            <person name="Walston-Davenport K."/>
            <person name="Han S."/>
            <person name="Adams M.W."/>
            <person name="Kelly R.M."/>
        </authorList>
    </citation>
    <scope>NUCLEOTIDE SEQUENCE [LARGE SCALE GENOMIC DNA]</scope>
    <source>
        <strain evidence="20">DSM 18901 / VKM B-2411 / 108</strain>
    </source>
</reference>
<keyword evidence="20" id="KW-1185">Reference proteome</keyword>
<dbReference type="GO" id="GO:0004148">
    <property type="term" value="F:dihydrolipoyl dehydrogenase (NADH) activity"/>
    <property type="evidence" value="ECO:0007669"/>
    <property type="project" value="UniProtKB-EC"/>
</dbReference>
<evidence type="ECO:0000256" key="16">
    <source>
        <dbReference type="RuleBase" id="RU003692"/>
    </source>
</evidence>
<evidence type="ECO:0000256" key="6">
    <source>
        <dbReference type="ARBA" id="ARBA00022630"/>
    </source>
</evidence>
<dbReference type="InterPro" id="IPR004099">
    <property type="entry name" value="Pyr_nucl-diS_OxRdtase_dimer"/>
</dbReference>
<dbReference type="InterPro" id="IPR050151">
    <property type="entry name" value="Class-I_Pyr_Nuc-Dis_Oxidored"/>
</dbReference>
<organism evidence="19 20">
    <name type="scientific">Caldicellulosiruptor hydrothermalis (strain DSM 18901 / VKM B-2411 / 108)</name>
    <dbReference type="NCBI Taxonomy" id="632292"/>
    <lineage>
        <taxon>Bacteria</taxon>
        <taxon>Bacillati</taxon>
        <taxon>Bacillota</taxon>
        <taxon>Bacillota incertae sedis</taxon>
        <taxon>Caldicellulosiruptorales</taxon>
        <taxon>Caldicellulosiruptoraceae</taxon>
        <taxon>Caldicellulosiruptor</taxon>
    </lineage>
</organism>
<feature type="binding site" evidence="14">
    <location>
        <position position="114"/>
    </location>
    <ligand>
        <name>FAD</name>
        <dbReference type="ChEBI" id="CHEBI:57692"/>
    </ligand>
</feature>
<dbReference type="PRINTS" id="PR00368">
    <property type="entry name" value="FADPNR"/>
</dbReference>
<feature type="binding site" evidence="14">
    <location>
        <position position="206"/>
    </location>
    <ligand>
        <name>NAD(+)</name>
        <dbReference type="ChEBI" id="CHEBI:57540"/>
    </ligand>
</feature>
<dbReference type="AlphaFoldDB" id="E4QDY5"/>
<evidence type="ECO:0000256" key="12">
    <source>
        <dbReference type="ARBA" id="ARBA00049187"/>
    </source>
</evidence>
<evidence type="ECO:0000313" key="19">
    <source>
        <dbReference type="EMBL" id="ADQ07676.1"/>
    </source>
</evidence>
<dbReference type="PANTHER" id="PTHR22912:SF217">
    <property type="entry name" value="DIHYDROLIPOYL DEHYDROGENASE"/>
    <property type="match status" value="1"/>
</dbReference>
<dbReference type="PRINTS" id="PR00411">
    <property type="entry name" value="PNDRDTASEI"/>
</dbReference>
<evidence type="ECO:0000256" key="15">
    <source>
        <dbReference type="PIRSR" id="PIRSR000350-4"/>
    </source>
</evidence>
<evidence type="ECO:0000256" key="11">
    <source>
        <dbReference type="ARBA" id="ARBA00023284"/>
    </source>
</evidence>
<comment type="miscellaneous">
    <text evidence="16">The active site is a redox-active disulfide bond.</text>
</comment>
<keyword evidence="6 16" id="KW-0285">Flavoprotein</keyword>
<dbReference type="NCBIfam" id="TIGR01350">
    <property type="entry name" value="lipoamide_DH"/>
    <property type="match status" value="1"/>
</dbReference>
<dbReference type="Pfam" id="PF07992">
    <property type="entry name" value="Pyr_redox_2"/>
    <property type="match status" value="1"/>
</dbReference>
<name>E4QDY5_CALH1</name>
<feature type="disulfide bond" description="Redox-active" evidence="15">
    <location>
        <begin position="42"/>
        <end position="47"/>
    </location>
</feature>
<evidence type="ECO:0000259" key="18">
    <source>
        <dbReference type="Pfam" id="PF07992"/>
    </source>
</evidence>
<dbReference type="InterPro" id="IPR023753">
    <property type="entry name" value="FAD/NAD-binding_dom"/>
</dbReference>
<gene>
    <name evidence="19" type="ordered locus">Calhy_1966</name>
</gene>
<sequence>MQMKYDLIIIGGGPAGYLAAERASKGGLKTLLIEERYLGGVCLNEGCIPTKTLLYSAKILDSAKQGFKYGVEIQNITLNHKKVLERKDKVIKTLVTGIKSKLRKSGAEILSGHGEILGRNSKGYIVAVGDKEFATDRLLIATGSSPFIPPIEGVKEGLERGFVLTNREILEIESVPASMVVIGGGIVGLEMASYFNSAGSKVTVIEMLDHIGGSMDREISNILLEAYKKKGVEFELSARVTKIDDRKVVYEKDGKIFEKEAEKVLLSVGRRPNITGFGLENIGVEVEKGCVKTDERMKTNVQEVYAAGDVNGKLMLAHTAYREAEVAVWNMLGRKVKVNYDSIPSVVYTNPEVAWVGESEESAKEKALEYEVVKLPMLYSGRFVAENEEFDGLYKILIDRKKRTILGCHMIGNYSSEIIYGVGVMIESQLRAEDIKDIVFPHPTVSEIIREVIFEL</sequence>
<keyword evidence="5" id="KW-0963">Cytoplasm</keyword>